<dbReference type="AlphaFoldDB" id="A0A437BYI1"/>
<dbReference type="Proteomes" id="UP000283210">
    <property type="component" value="Unassembled WGS sequence"/>
</dbReference>
<feature type="domain" description="C2H2-type" evidence="6">
    <location>
        <begin position="303"/>
        <end position="321"/>
    </location>
</feature>
<dbReference type="PROSITE" id="PS50157">
    <property type="entry name" value="ZINC_FINGER_C2H2_2"/>
    <property type="match status" value="1"/>
</dbReference>
<evidence type="ECO:0000256" key="2">
    <source>
        <dbReference type="ARBA" id="ARBA00022771"/>
    </source>
</evidence>
<feature type="compositionally biased region" description="Acidic residues" evidence="5">
    <location>
        <begin position="95"/>
        <end position="104"/>
    </location>
</feature>
<dbReference type="SUPFAM" id="SSF57667">
    <property type="entry name" value="beta-beta-alpha zinc fingers"/>
    <property type="match status" value="1"/>
</dbReference>
<evidence type="ECO:0000256" key="4">
    <source>
        <dbReference type="PROSITE-ProRule" id="PRU00042"/>
    </source>
</evidence>
<feature type="region of interest" description="Disordered" evidence="5">
    <location>
        <begin position="66"/>
        <end position="104"/>
    </location>
</feature>
<dbReference type="OrthoDB" id="8424040at2759"/>
<evidence type="ECO:0000256" key="5">
    <source>
        <dbReference type="SAM" id="MobiDB-lite"/>
    </source>
</evidence>
<accession>A0A437BYI1</accession>
<sequence>MSSEPQEDSDTEQRSAAEGTIVQNQNEELCGQNRLLDSSWNPQHQLHLTVLPQHWLTEEDLCNQQRNFRVDQENPEPPQTPEELQDPEPSPMKEEPEELCISQDEEQLDLKQETETWMEIPTLEEHVDSEADGNNQQISVQYWVIEEEDLWNQQKNFREDQNDPEPTQIKEEQEEPEPPQIKEEQEGFCISQDEEQLDLKQETETWMEIPIYEEHFDSESDENSQQSLNITDSQDEEGNQHEESTSTSDEETEPQNRGRRKRRDRSHVQSVASSHMSEGSGKRTRIPYDVSVHMRPKSDEQPYVCKECDRSFSHASYLKVH</sequence>
<feature type="compositionally biased region" description="Acidic residues" evidence="5">
    <location>
        <begin position="1"/>
        <end position="10"/>
    </location>
</feature>
<gene>
    <name evidence="7" type="ORF">OJAV_G00235330</name>
</gene>
<reference evidence="7 8" key="2">
    <citation type="submission" date="2019-01" db="EMBL/GenBank/DDBJ databases">
        <title>A chromosome length genome reference of the Java medaka (oryzias javanicus).</title>
        <authorList>
            <person name="Herpin A."/>
            <person name="Takehana Y."/>
            <person name="Naruse K."/>
            <person name="Ansai S."/>
            <person name="Kawaguchi M."/>
        </authorList>
    </citation>
    <scope>NUCLEOTIDE SEQUENCE [LARGE SCALE GENOMIC DNA]</scope>
    <source>
        <strain evidence="7">RS831</strain>
        <tissue evidence="7">Whole body</tissue>
    </source>
</reference>
<dbReference type="GO" id="GO:0008270">
    <property type="term" value="F:zinc ion binding"/>
    <property type="evidence" value="ECO:0007669"/>
    <property type="project" value="UniProtKB-KW"/>
</dbReference>
<dbReference type="InterPro" id="IPR013087">
    <property type="entry name" value="Znf_C2H2_type"/>
</dbReference>
<evidence type="ECO:0000313" key="7">
    <source>
        <dbReference type="EMBL" id="RVE55533.1"/>
    </source>
</evidence>
<keyword evidence="1" id="KW-0479">Metal-binding</keyword>
<dbReference type="EMBL" id="ML136671">
    <property type="protein sequence ID" value="RVE55533.1"/>
    <property type="molecule type" value="Genomic_DNA"/>
</dbReference>
<evidence type="ECO:0000259" key="6">
    <source>
        <dbReference type="PROSITE" id="PS50157"/>
    </source>
</evidence>
<feature type="compositionally biased region" description="Polar residues" evidence="5">
    <location>
        <begin position="223"/>
        <end position="232"/>
    </location>
</feature>
<evidence type="ECO:0000256" key="1">
    <source>
        <dbReference type="ARBA" id="ARBA00022723"/>
    </source>
</evidence>
<keyword evidence="2 4" id="KW-0863">Zinc-finger</keyword>
<organism evidence="7 8">
    <name type="scientific">Oryzias javanicus</name>
    <name type="common">Javanese ricefish</name>
    <name type="synonym">Aplocheilus javanicus</name>
    <dbReference type="NCBI Taxonomy" id="123683"/>
    <lineage>
        <taxon>Eukaryota</taxon>
        <taxon>Metazoa</taxon>
        <taxon>Chordata</taxon>
        <taxon>Craniata</taxon>
        <taxon>Vertebrata</taxon>
        <taxon>Euteleostomi</taxon>
        <taxon>Actinopterygii</taxon>
        <taxon>Neopterygii</taxon>
        <taxon>Teleostei</taxon>
        <taxon>Neoteleostei</taxon>
        <taxon>Acanthomorphata</taxon>
        <taxon>Ovalentaria</taxon>
        <taxon>Atherinomorphae</taxon>
        <taxon>Beloniformes</taxon>
        <taxon>Adrianichthyidae</taxon>
        <taxon>Oryziinae</taxon>
        <taxon>Oryzias</taxon>
    </lineage>
</organism>
<dbReference type="Gene3D" id="3.30.160.60">
    <property type="entry name" value="Classic Zinc Finger"/>
    <property type="match status" value="1"/>
</dbReference>
<keyword evidence="3" id="KW-0862">Zinc</keyword>
<keyword evidence="8" id="KW-1185">Reference proteome</keyword>
<feature type="compositionally biased region" description="Polar residues" evidence="5">
    <location>
        <begin position="268"/>
        <end position="277"/>
    </location>
</feature>
<reference evidence="7 8" key="1">
    <citation type="submission" date="2018-11" db="EMBL/GenBank/DDBJ databases">
        <authorList>
            <person name="Lopez-Roques C."/>
            <person name="Donnadieu C."/>
            <person name="Bouchez O."/>
            <person name="Klopp C."/>
            <person name="Cabau C."/>
            <person name="Zahm M."/>
        </authorList>
    </citation>
    <scope>NUCLEOTIDE SEQUENCE [LARGE SCALE GENOMIC DNA]</scope>
    <source>
        <strain evidence="7">RS831</strain>
        <tissue evidence="7">Whole body</tissue>
    </source>
</reference>
<feature type="region of interest" description="Disordered" evidence="5">
    <location>
        <begin position="153"/>
        <end position="288"/>
    </location>
</feature>
<proteinExistence type="predicted"/>
<dbReference type="FunFam" id="3.30.160.60:FF:000446">
    <property type="entry name" value="Zinc finger protein"/>
    <property type="match status" value="1"/>
</dbReference>
<name>A0A437BYI1_ORYJA</name>
<protein>
    <recommendedName>
        <fullName evidence="6">C2H2-type domain-containing protein</fullName>
    </recommendedName>
</protein>
<feature type="non-terminal residue" evidence="7">
    <location>
        <position position="321"/>
    </location>
</feature>
<evidence type="ECO:0000256" key="3">
    <source>
        <dbReference type="ARBA" id="ARBA00022833"/>
    </source>
</evidence>
<evidence type="ECO:0000313" key="8">
    <source>
        <dbReference type="Proteomes" id="UP000283210"/>
    </source>
</evidence>
<dbReference type="InterPro" id="IPR036236">
    <property type="entry name" value="Znf_C2H2_sf"/>
</dbReference>
<feature type="region of interest" description="Disordered" evidence="5">
    <location>
        <begin position="1"/>
        <end position="26"/>
    </location>
</feature>